<accession>A0A317D414</accession>
<name>A0A317D414_9ACTN</name>
<proteinExistence type="predicted"/>
<evidence type="ECO:0000256" key="1">
    <source>
        <dbReference type="SAM" id="MobiDB-lite"/>
    </source>
</evidence>
<sequence>ILVVVGAGAFGVVAWRDRGRLSSADDDAAARAARATQQRYEAERHAEQGDTWQRGRDSTG</sequence>
<keyword evidence="3" id="KW-1185">Reference proteome</keyword>
<comment type="caution">
    <text evidence="2">The sequence shown here is derived from an EMBL/GenBank/DDBJ whole genome shotgun (WGS) entry which is preliminary data.</text>
</comment>
<organism evidence="2 3">
    <name type="scientific">Micromonospora acroterricola</name>
    <dbReference type="NCBI Taxonomy" id="2202421"/>
    <lineage>
        <taxon>Bacteria</taxon>
        <taxon>Bacillati</taxon>
        <taxon>Actinomycetota</taxon>
        <taxon>Actinomycetes</taxon>
        <taxon>Micromonosporales</taxon>
        <taxon>Micromonosporaceae</taxon>
        <taxon>Micromonospora</taxon>
    </lineage>
</organism>
<feature type="region of interest" description="Disordered" evidence="1">
    <location>
        <begin position="22"/>
        <end position="60"/>
    </location>
</feature>
<dbReference type="EMBL" id="QGKR01000177">
    <property type="protein sequence ID" value="PWR09621.1"/>
    <property type="molecule type" value="Genomic_DNA"/>
</dbReference>
<evidence type="ECO:0000313" key="3">
    <source>
        <dbReference type="Proteomes" id="UP000245410"/>
    </source>
</evidence>
<dbReference type="RefSeq" id="WP_236646847.1">
    <property type="nucleotide sequence ID" value="NZ_QGKR01000177.1"/>
</dbReference>
<reference evidence="2 3" key="1">
    <citation type="submission" date="2018-05" db="EMBL/GenBank/DDBJ databases">
        <title>Micromonospora atacamensis sp. nov., a novel actinobacteria isolated from high altitude Atacama Desert soil.</title>
        <authorList>
            <person name="Carro L."/>
            <person name="Golinska P."/>
            <person name="Klenk H.-P."/>
            <person name="Goodfellow M."/>
        </authorList>
    </citation>
    <scope>NUCLEOTIDE SEQUENCE [LARGE SCALE GENOMIC DNA]</scope>
    <source>
        <strain evidence="2 3">5R2A7</strain>
    </source>
</reference>
<evidence type="ECO:0000313" key="2">
    <source>
        <dbReference type="EMBL" id="PWR09621.1"/>
    </source>
</evidence>
<dbReference type="AlphaFoldDB" id="A0A317D414"/>
<protein>
    <submittedName>
        <fullName evidence="2">Uncharacterized protein</fullName>
    </submittedName>
</protein>
<feature type="non-terminal residue" evidence="2">
    <location>
        <position position="1"/>
    </location>
</feature>
<gene>
    <name evidence="2" type="ORF">DKT68_11835</name>
</gene>
<dbReference type="Proteomes" id="UP000245410">
    <property type="component" value="Unassembled WGS sequence"/>
</dbReference>
<feature type="compositionally biased region" description="Basic and acidic residues" evidence="1">
    <location>
        <begin position="40"/>
        <end position="60"/>
    </location>
</feature>